<keyword evidence="1" id="KW-0812">Transmembrane</keyword>
<sequence length="288" mass="32517">MQQNPNRVVSFYVSENLKKALQLPHVKQWRVHDGDVVISGSILCYTKAKGMMFNHMSNLRIRPLTLTKHGFLIIYDQEDKGFVLDVRAAKKMSTKTDNFKLKHQSYVCYICFYYLFFLILFNITDLHPSLSNASIATCILMTNDDDENEIAVEMPDKGIILMGKPVTGRKFAVETSVSPMQSLKYTTPVEKANFAPPLPINRCSHRYTAACHSTSSMIPEGPTSSPPSLTFLEACSSTELSSGECMENTYKITLHQWVLKRASMSMIIRVGGGQCRLESELSVYWMLS</sequence>
<dbReference type="InterPro" id="IPR056680">
    <property type="entry name" value="DUF7778"/>
</dbReference>
<evidence type="ECO:0000259" key="2">
    <source>
        <dbReference type="Pfam" id="PF24998"/>
    </source>
</evidence>
<feature type="domain" description="DUF7778" evidence="2">
    <location>
        <begin position="19"/>
        <end position="105"/>
    </location>
</feature>
<accession>A0A1I7XFX8</accession>
<organism evidence="3 4">
    <name type="scientific">Heterorhabditis bacteriophora</name>
    <name type="common">Entomopathogenic nematode worm</name>
    <dbReference type="NCBI Taxonomy" id="37862"/>
    <lineage>
        <taxon>Eukaryota</taxon>
        <taxon>Metazoa</taxon>
        <taxon>Ecdysozoa</taxon>
        <taxon>Nematoda</taxon>
        <taxon>Chromadorea</taxon>
        <taxon>Rhabditida</taxon>
        <taxon>Rhabditina</taxon>
        <taxon>Rhabditomorpha</taxon>
        <taxon>Strongyloidea</taxon>
        <taxon>Heterorhabditidae</taxon>
        <taxon>Heterorhabditis</taxon>
    </lineage>
</organism>
<dbReference type="PANTHER" id="PTHR36947">
    <property type="entry name" value="PROTEIN CBG04364"/>
    <property type="match status" value="1"/>
</dbReference>
<dbReference type="PANTHER" id="PTHR36947:SF1">
    <property type="entry name" value="PH DOMAIN-CONTAINING PROTEIN"/>
    <property type="match status" value="1"/>
</dbReference>
<keyword evidence="3" id="KW-1185">Reference proteome</keyword>
<reference evidence="4" key="1">
    <citation type="submission" date="2016-11" db="UniProtKB">
        <authorList>
            <consortium name="WormBaseParasite"/>
        </authorList>
    </citation>
    <scope>IDENTIFICATION</scope>
</reference>
<name>A0A1I7XFX8_HETBA</name>
<proteinExistence type="predicted"/>
<protein>
    <submittedName>
        <fullName evidence="4">DUF4283 domain-containing protein</fullName>
    </submittedName>
</protein>
<dbReference type="AlphaFoldDB" id="A0A1I7XFX8"/>
<evidence type="ECO:0000256" key="1">
    <source>
        <dbReference type="SAM" id="Phobius"/>
    </source>
</evidence>
<evidence type="ECO:0000313" key="3">
    <source>
        <dbReference type="Proteomes" id="UP000095283"/>
    </source>
</evidence>
<dbReference type="Pfam" id="PF24998">
    <property type="entry name" value="DUF7778"/>
    <property type="match status" value="1"/>
</dbReference>
<keyword evidence="1" id="KW-1133">Transmembrane helix</keyword>
<dbReference type="Proteomes" id="UP000095283">
    <property type="component" value="Unplaced"/>
</dbReference>
<evidence type="ECO:0000313" key="4">
    <source>
        <dbReference type="WBParaSite" id="Hba_16635"/>
    </source>
</evidence>
<keyword evidence="1" id="KW-0472">Membrane</keyword>
<dbReference type="WBParaSite" id="Hba_16635">
    <property type="protein sequence ID" value="Hba_16635"/>
    <property type="gene ID" value="Hba_16635"/>
</dbReference>
<feature type="transmembrane region" description="Helical" evidence="1">
    <location>
        <begin position="106"/>
        <end position="124"/>
    </location>
</feature>